<dbReference type="Pfam" id="PF02931">
    <property type="entry name" value="Neur_chan_LBD"/>
    <property type="match status" value="1"/>
</dbReference>
<evidence type="ECO:0000256" key="2">
    <source>
        <dbReference type="ARBA" id="ARBA00004236"/>
    </source>
</evidence>
<dbReference type="InterPro" id="IPR038050">
    <property type="entry name" value="Neuro_actylchol_rec"/>
</dbReference>
<feature type="transmembrane region" description="Helical" evidence="13">
    <location>
        <begin position="332"/>
        <end position="355"/>
    </location>
</feature>
<keyword evidence="4" id="KW-1003">Cell membrane</keyword>
<dbReference type="InterPro" id="IPR006029">
    <property type="entry name" value="Neurotrans-gated_channel_TM"/>
</dbReference>
<feature type="domain" description="Neurotransmitter-gated ion-channel transmembrane" evidence="15">
    <location>
        <begin position="275"/>
        <end position="360"/>
    </location>
</feature>
<dbReference type="InterPro" id="IPR006028">
    <property type="entry name" value="GABAA/Glycine_rcpt"/>
</dbReference>
<proteinExistence type="inferred from homology"/>
<dbReference type="InterPro" id="IPR018000">
    <property type="entry name" value="Neurotransmitter_ion_chnl_CS"/>
</dbReference>
<dbReference type="Proteomes" id="UP001642483">
    <property type="component" value="Unassembled WGS sequence"/>
</dbReference>
<dbReference type="CDD" id="cd19049">
    <property type="entry name" value="LGIC_TM_anion"/>
    <property type="match status" value="1"/>
</dbReference>
<evidence type="ECO:0000256" key="1">
    <source>
        <dbReference type="ARBA" id="ARBA00004141"/>
    </source>
</evidence>
<keyword evidence="6 13" id="KW-0732">Signal</keyword>
<keyword evidence="12 13" id="KW-0407">Ion channel</keyword>
<dbReference type="PROSITE" id="PS00236">
    <property type="entry name" value="NEUROTR_ION_CHANNEL"/>
    <property type="match status" value="1"/>
</dbReference>
<evidence type="ECO:0000313" key="16">
    <source>
        <dbReference type="EMBL" id="CAK8674601.1"/>
    </source>
</evidence>
<dbReference type="Pfam" id="PF02932">
    <property type="entry name" value="Neur_chan_memb"/>
    <property type="match status" value="1"/>
</dbReference>
<evidence type="ECO:0000256" key="3">
    <source>
        <dbReference type="ARBA" id="ARBA00022448"/>
    </source>
</evidence>
<accession>A0ABP0F729</accession>
<dbReference type="InterPro" id="IPR036734">
    <property type="entry name" value="Neur_chan_lig-bd_sf"/>
</dbReference>
<keyword evidence="3 13" id="KW-0813">Transport</keyword>
<dbReference type="InterPro" id="IPR006202">
    <property type="entry name" value="Neur_chan_lig-bd"/>
</dbReference>
<evidence type="ECO:0000256" key="7">
    <source>
        <dbReference type="ARBA" id="ARBA00022989"/>
    </source>
</evidence>
<keyword evidence="9 13" id="KW-0472">Membrane</keyword>
<evidence type="ECO:0000259" key="15">
    <source>
        <dbReference type="Pfam" id="PF02932"/>
    </source>
</evidence>
<keyword evidence="7 13" id="KW-1133">Transmembrane helix</keyword>
<feature type="signal peptide" evidence="13">
    <location>
        <begin position="1"/>
        <end position="27"/>
    </location>
</feature>
<keyword evidence="11" id="KW-0868">Chloride</keyword>
<dbReference type="PRINTS" id="PR00253">
    <property type="entry name" value="GABAARECEPTR"/>
</dbReference>
<evidence type="ECO:0000256" key="11">
    <source>
        <dbReference type="ARBA" id="ARBA00023214"/>
    </source>
</evidence>
<evidence type="ECO:0000256" key="5">
    <source>
        <dbReference type="ARBA" id="ARBA00022692"/>
    </source>
</evidence>
<comment type="subcellular location">
    <subcellularLocation>
        <location evidence="2">Cell membrane</location>
    </subcellularLocation>
    <subcellularLocation>
        <location evidence="1">Membrane</location>
        <topology evidence="1">Multi-pass membrane protein</topology>
    </subcellularLocation>
</comment>
<dbReference type="InterPro" id="IPR006201">
    <property type="entry name" value="Neur_channel"/>
</dbReference>
<evidence type="ECO:0000256" key="4">
    <source>
        <dbReference type="ARBA" id="ARBA00022475"/>
    </source>
</evidence>
<protein>
    <submittedName>
        <fullName evidence="16">Uncharacterized protein</fullName>
    </submittedName>
</protein>
<evidence type="ECO:0000256" key="8">
    <source>
        <dbReference type="ARBA" id="ARBA00023065"/>
    </source>
</evidence>
<keyword evidence="17" id="KW-1185">Reference proteome</keyword>
<dbReference type="EMBL" id="CAWYQH010000013">
    <property type="protein sequence ID" value="CAK8674601.1"/>
    <property type="molecule type" value="Genomic_DNA"/>
</dbReference>
<evidence type="ECO:0000256" key="13">
    <source>
        <dbReference type="RuleBase" id="RU000687"/>
    </source>
</evidence>
<name>A0ABP0F729_CLALP</name>
<dbReference type="Gene3D" id="2.70.170.10">
    <property type="entry name" value="Neurotransmitter-gated ion-channel ligand-binding domain"/>
    <property type="match status" value="1"/>
</dbReference>
<evidence type="ECO:0000259" key="14">
    <source>
        <dbReference type="Pfam" id="PF02931"/>
    </source>
</evidence>
<feature type="transmembrane region" description="Helical" evidence="13">
    <location>
        <begin position="396"/>
        <end position="413"/>
    </location>
</feature>
<gene>
    <name evidence="16" type="ORF">CVLEPA_LOCUS4287</name>
</gene>
<feature type="domain" description="Neurotransmitter-gated ion-channel ligand-binding" evidence="14">
    <location>
        <begin position="55"/>
        <end position="266"/>
    </location>
</feature>
<dbReference type="SUPFAM" id="SSF90112">
    <property type="entry name" value="Neurotransmitter-gated ion-channel transmembrane pore"/>
    <property type="match status" value="1"/>
</dbReference>
<dbReference type="SUPFAM" id="SSF63712">
    <property type="entry name" value="Nicotinic receptor ligand binding domain-like"/>
    <property type="match status" value="1"/>
</dbReference>
<organism evidence="16 17">
    <name type="scientific">Clavelina lepadiformis</name>
    <name type="common">Light-bulb sea squirt</name>
    <name type="synonym">Ascidia lepadiformis</name>
    <dbReference type="NCBI Taxonomy" id="159417"/>
    <lineage>
        <taxon>Eukaryota</taxon>
        <taxon>Metazoa</taxon>
        <taxon>Chordata</taxon>
        <taxon>Tunicata</taxon>
        <taxon>Ascidiacea</taxon>
        <taxon>Aplousobranchia</taxon>
        <taxon>Clavelinidae</taxon>
        <taxon>Clavelina</taxon>
    </lineage>
</organism>
<keyword evidence="10" id="KW-0869">Chloride channel</keyword>
<feature type="transmembrane region" description="Helical" evidence="13">
    <location>
        <begin position="266"/>
        <end position="288"/>
    </location>
</feature>
<comment type="caution">
    <text evidence="16">The sequence shown here is derived from an EMBL/GenBank/DDBJ whole genome shotgun (WGS) entry which is preliminary data.</text>
</comment>
<sequence>MKVVDQKSMSFCSLMFMIWLTGYCSLSSPTSQLNKKIKSKPKSKDVHGTDISKQIESLFRKHTYELSIRPDRDSPTRVGLGIIIESITDISEKNMDLTFTLCLHETWMDKRLKFKARGNVSSIVLPSKLMNKIWVPDLYVVGSKNSFIHTTTVNNVVMRLFNDGTIFHTLKITSTVACQMSLYYFPLDIENCSLILQSLGYSNKEILLHWTNQSKLFMDVGLVNNMPKYQLIHHKFHELNASWTDTSKITETFKSRLQITFELRRYPLAVFFQSYFPALAMVLLAGLGMWIDPKSAPARVSLGVTSVLTISTIINGLKAILPKVSYLTAMDIYLWVCFIFVFSTVLEFCVLNYLMHKQEKFIGRRLSQRSTTSQILSRKTFCLCDGATGLDVKFRICYFTTFLVFNIIYWTYYTAVAQHDEDD</sequence>
<evidence type="ECO:0000256" key="12">
    <source>
        <dbReference type="ARBA" id="ARBA00023303"/>
    </source>
</evidence>
<keyword evidence="5 13" id="KW-0812">Transmembrane</keyword>
<evidence type="ECO:0000313" key="17">
    <source>
        <dbReference type="Proteomes" id="UP001642483"/>
    </source>
</evidence>
<comment type="similarity">
    <text evidence="13">Belongs to the ligand-gated ion channel (TC 1.A.9) family.</text>
</comment>
<reference evidence="16 17" key="1">
    <citation type="submission" date="2024-02" db="EMBL/GenBank/DDBJ databases">
        <authorList>
            <person name="Daric V."/>
            <person name="Darras S."/>
        </authorList>
    </citation>
    <scope>NUCLEOTIDE SEQUENCE [LARGE SCALE GENOMIC DNA]</scope>
</reference>
<dbReference type="Gene3D" id="1.20.58.390">
    <property type="entry name" value="Neurotransmitter-gated ion-channel transmembrane domain"/>
    <property type="match status" value="1"/>
</dbReference>
<evidence type="ECO:0000256" key="9">
    <source>
        <dbReference type="ARBA" id="ARBA00023136"/>
    </source>
</evidence>
<feature type="chain" id="PRO_5044974505" evidence="13">
    <location>
        <begin position="28"/>
        <end position="423"/>
    </location>
</feature>
<feature type="transmembrane region" description="Helical" evidence="13">
    <location>
        <begin position="300"/>
        <end position="320"/>
    </location>
</feature>
<dbReference type="PRINTS" id="PR00252">
    <property type="entry name" value="NRIONCHANNEL"/>
</dbReference>
<evidence type="ECO:0000256" key="10">
    <source>
        <dbReference type="ARBA" id="ARBA00023173"/>
    </source>
</evidence>
<dbReference type="InterPro" id="IPR036719">
    <property type="entry name" value="Neuro-gated_channel_TM_sf"/>
</dbReference>
<keyword evidence="8 13" id="KW-0406">Ion transport</keyword>
<evidence type="ECO:0000256" key="6">
    <source>
        <dbReference type="ARBA" id="ARBA00022729"/>
    </source>
</evidence>
<dbReference type="PANTHER" id="PTHR18945">
    <property type="entry name" value="NEUROTRANSMITTER GATED ION CHANNEL"/>
    <property type="match status" value="1"/>
</dbReference>